<dbReference type="PANTHER" id="PTHR19229">
    <property type="entry name" value="ATP-BINDING CASSETTE TRANSPORTER SUBFAMILY A ABCA"/>
    <property type="match status" value="1"/>
</dbReference>
<gene>
    <name evidence="3" type="primary">Abca3</name>
    <name evidence="3" type="ORF">CEXT_417481</name>
</gene>
<sequence>MKRKLSLGIAVVGGSKVLFLDEPTSGMDVEARRSVWDALLEIRHDRTIILTTHYMEEADILGDRIAIMAEGEVQCCGSPLFLKQKFGTGYHLHVVKDQKFHLDGLTSLLRKHVPEVTLGNELEKEISFNLASDTNSSFGDMFEELENQKRNFGVTSFGITVTTMEDVFLRVSTISDLKYKIPSDSDNKNGYSIQYEDVYGDSPGMNSYPKL</sequence>
<keyword evidence="1" id="KW-0813">Transport</keyword>
<organism evidence="3 4">
    <name type="scientific">Caerostris extrusa</name>
    <name type="common">Bark spider</name>
    <name type="synonym">Caerostris bankana</name>
    <dbReference type="NCBI Taxonomy" id="172846"/>
    <lineage>
        <taxon>Eukaryota</taxon>
        <taxon>Metazoa</taxon>
        <taxon>Ecdysozoa</taxon>
        <taxon>Arthropoda</taxon>
        <taxon>Chelicerata</taxon>
        <taxon>Arachnida</taxon>
        <taxon>Araneae</taxon>
        <taxon>Araneomorphae</taxon>
        <taxon>Entelegynae</taxon>
        <taxon>Araneoidea</taxon>
        <taxon>Araneidae</taxon>
        <taxon>Caerostris</taxon>
    </lineage>
</organism>
<dbReference type="Proteomes" id="UP001054945">
    <property type="component" value="Unassembled WGS sequence"/>
</dbReference>
<dbReference type="GO" id="GO:0140359">
    <property type="term" value="F:ABC-type transporter activity"/>
    <property type="evidence" value="ECO:0007669"/>
    <property type="project" value="InterPro"/>
</dbReference>
<dbReference type="PANTHER" id="PTHR19229:SF36">
    <property type="entry name" value="ATP-BINDING CASSETTE SUB-FAMILY A MEMBER 2"/>
    <property type="match status" value="1"/>
</dbReference>
<comment type="caution">
    <text evidence="3">The sequence shown here is derived from an EMBL/GenBank/DDBJ whole genome shotgun (WGS) entry which is preliminary data.</text>
</comment>
<dbReference type="InterPro" id="IPR026082">
    <property type="entry name" value="ABCA"/>
</dbReference>
<keyword evidence="4" id="KW-1185">Reference proteome</keyword>
<evidence type="ECO:0000256" key="1">
    <source>
        <dbReference type="ARBA" id="ARBA00022448"/>
    </source>
</evidence>
<evidence type="ECO:0000313" key="4">
    <source>
        <dbReference type="Proteomes" id="UP001054945"/>
    </source>
</evidence>
<name>A0AAV4XRA0_CAEEX</name>
<keyword evidence="3" id="KW-0547">Nucleotide-binding</keyword>
<proteinExistence type="predicted"/>
<dbReference type="EMBL" id="BPLR01018037">
    <property type="protein sequence ID" value="GIY96364.1"/>
    <property type="molecule type" value="Genomic_DNA"/>
</dbReference>
<protein>
    <submittedName>
        <fullName evidence="3">ATP-binding cassette sub-family A member 3</fullName>
    </submittedName>
</protein>
<dbReference type="AlphaFoldDB" id="A0AAV4XRA0"/>
<dbReference type="GO" id="GO:0005524">
    <property type="term" value="F:ATP binding"/>
    <property type="evidence" value="ECO:0007669"/>
    <property type="project" value="UniProtKB-KW"/>
</dbReference>
<dbReference type="GO" id="GO:0016020">
    <property type="term" value="C:membrane"/>
    <property type="evidence" value="ECO:0007669"/>
    <property type="project" value="InterPro"/>
</dbReference>
<dbReference type="GO" id="GO:0005319">
    <property type="term" value="F:lipid transporter activity"/>
    <property type="evidence" value="ECO:0007669"/>
    <property type="project" value="TreeGrafter"/>
</dbReference>
<accession>A0AAV4XRA0</accession>
<dbReference type="Gene3D" id="3.40.50.300">
    <property type="entry name" value="P-loop containing nucleotide triphosphate hydrolases"/>
    <property type="match status" value="1"/>
</dbReference>
<dbReference type="SUPFAM" id="SSF52540">
    <property type="entry name" value="P-loop containing nucleoside triphosphate hydrolases"/>
    <property type="match status" value="1"/>
</dbReference>
<evidence type="ECO:0000313" key="3">
    <source>
        <dbReference type="EMBL" id="GIY96364.1"/>
    </source>
</evidence>
<dbReference type="InterPro" id="IPR027417">
    <property type="entry name" value="P-loop_NTPase"/>
</dbReference>
<reference evidence="3 4" key="1">
    <citation type="submission" date="2021-06" db="EMBL/GenBank/DDBJ databases">
        <title>Caerostris extrusa draft genome.</title>
        <authorList>
            <person name="Kono N."/>
            <person name="Arakawa K."/>
        </authorList>
    </citation>
    <scope>NUCLEOTIDE SEQUENCE [LARGE SCALE GENOMIC DNA]</scope>
</reference>
<keyword evidence="2" id="KW-0677">Repeat</keyword>
<evidence type="ECO:0000256" key="2">
    <source>
        <dbReference type="ARBA" id="ARBA00022737"/>
    </source>
</evidence>
<keyword evidence="3" id="KW-0067">ATP-binding</keyword>